<reference evidence="1" key="2">
    <citation type="submission" date="2015-06" db="UniProtKB">
        <authorList>
            <consortium name="EnsemblProtists"/>
        </authorList>
    </citation>
    <scope>IDENTIFICATION</scope>
    <source>
        <strain evidence="1">Emoy2</strain>
    </source>
</reference>
<reference evidence="2" key="1">
    <citation type="journal article" date="2010" name="Science">
        <title>Signatures of adaptation to obligate biotrophy in the Hyaloperonospora arabidopsidis genome.</title>
        <authorList>
            <person name="Baxter L."/>
            <person name="Tripathy S."/>
            <person name="Ishaque N."/>
            <person name="Boot N."/>
            <person name="Cabral A."/>
            <person name="Kemen E."/>
            <person name="Thines M."/>
            <person name="Ah-Fong A."/>
            <person name="Anderson R."/>
            <person name="Badejoko W."/>
            <person name="Bittner-Eddy P."/>
            <person name="Boore J.L."/>
            <person name="Chibucos M.C."/>
            <person name="Coates M."/>
            <person name="Dehal P."/>
            <person name="Delehaunty K."/>
            <person name="Dong S."/>
            <person name="Downton P."/>
            <person name="Dumas B."/>
            <person name="Fabro G."/>
            <person name="Fronick C."/>
            <person name="Fuerstenberg S.I."/>
            <person name="Fulton L."/>
            <person name="Gaulin E."/>
            <person name="Govers F."/>
            <person name="Hughes L."/>
            <person name="Humphray S."/>
            <person name="Jiang R.H."/>
            <person name="Judelson H."/>
            <person name="Kamoun S."/>
            <person name="Kyung K."/>
            <person name="Meijer H."/>
            <person name="Minx P."/>
            <person name="Morris P."/>
            <person name="Nelson J."/>
            <person name="Phuntumart V."/>
            <person name="Qutob D."/>
            <person name="Rehmany A."/>
            <person name="Rougon-Cardoso A."/>
            <person name="Ryden P."/>
            <person name="Torto-Alalibo T."/>
            <person name="Studholme D."/>
            <person name="Wang Y."/>
            <person name="Win J."/>
            <person name="Wood J."/>
            <person name="Clifton S.W."/>
            <person name="Rogers J."/>
            <person name="Van den Ackerveken G."/>
            <person name="Jones J.D."/>
            <person name="McDowell J.M."/>
            <person name="Beynon J."/>
            <person name="Tyler B.M."/>
        </authorList>
    </citation>
    <scope>NUCLEOTIDE SEQUENCE [LARGE SCALE GENOMIC DNA]</scope>
    <source>
        <strain evidence="2">Emoy2</strain>
    </source>
</reference>
<proteinExistence type="predicted"/>
<sequence length="93" mass="10469">MFTVTSNPNYRSVMQSFLRETGVIWVTAKVETASAVEPEVICEVYRHRHPQALTEVIDGVIFGSEDNARKELNSKCRCGLSSFSCTCTCCWRS</sequence>
<dbReference type="AlphaFoldDB" id="M4B4J8"/>
<keyword evidence="2" id="KW-1185">Reference proteome</keyword>
<protein>
    <submittedName>
        <fullName evidence="1">Uncharacterized protein</fullName>
    </submittedName>
</protein>
<evidence type="ECO:0000313" key="2">
    <source>
        <dbReference type="Proteomes" id="UP000011713"/>
    </source>
</evidence>
<evidence type="ECO:0000313" key="1">
    <source>
        <dbReference type="EnsemblProtists" id="HpaP801197"/>
    </source>
</evidence>
<organism evidence="1 2">
    <name type="scientific">Hyaloperonospora arabidopsidis (strain Emoy2)</name>
    <name type="common">Downy mildew agent</name>
    <name type="synonym">Peronospora arabidopsidis</name>
    <dbReference type="NCBI Taxonomy" id="559515"/>
    <lineage>
        <taxon>Eukaryota</taxon>
        <taxon>Sar</taxon>
        <taxon>Stramenopiles</taxon>
        <taxon>Oomycota</taxon>
        <taxon>Peronosporomycetes</taxon>
        <taxon>Peronosporales</taxon>
        <taxon>Peronosporaceae</taxon>
        <taxon>Hyaloperonospora</taxon>
    </lineage>
</organism>
<accession>M4B4J8</accession>
<dbReference type="Proteomes" id="UP000011713">
    <property type="component" value="Unassembled WGS sequence"/>
</dbReference>
<dbReference type="EMBL" id="JH598253">
    <property type="status" value="NOT_ANNOTATED_CDS"/>
    <property type="molecule type" value="Genomic_DNA"/>
</dbReference>
<dbReference type="HOGENOM" id="CLU_2404244_0_0_1"/>
<name>M4B4J8_HYAAE</name>
<dbReference type="EnsemblProtists" id="HpaT801197">
    <property type="protein sequence ID" value="HpaP801197"/>
    <property type="gene ID" value="HpaG801197"/>
</dbReference>
<dbReference type="InParanoid" id="M4B4J8"/>
<dbReference type="VEuPathDB" id="FungiDB:HpaG801197"/>